<dbReference type="EMBL" id="JARJCN010000025">
    <property type="protein sequence ID" value="KAJ7088798.1"/>
    <property type="molecule type" value="Genomic_DNA"/>
</dbReference>
<keyword evidence="3" id="KW-0862">Zinc</keyword>
<evidence type="ECO:0000256" key="4">
    <source>
        <dbReference type="PROSITE-ProRule" id="PRU00134"/>
    </source>
</evidence>
<dbReference type="GO" id="GO:0008270">
    <property type="term" value="F:zinc ion binding"/>
    <property type="evidence" value="ECO:0007669"/>
    <property type="project" value="UniProtKB-KW"/>
</dbReference>
<comment type="caution">
    <text evidence="6">The sequence shown here is derived from an EMBL/GenBank/DDBJ whole genome shotgun (WGS) entry which is preliminary data.</text>
</comment>
<evidence type="ECO:0000313" key="6">
    <source>
        <dbReference type="EMBL" id="KAJ7088798.1"/>
    </source>
</evidence>
<gene>
    <name evidence="6" type="ORF">B0H15DRAFT_840812</name>
</gene>
<keyword evidence="7" id="KW-1185">Reference proteome</keyword>
<proteinExistence type="predicted"/>
<dbReference type="Proteomes" id="UP001222325">
    <property type="component" value="Unassembled WGS sequence"/>
</dbReference>
<evidence type="ECO:0000256" key="2">
    <source>
        <dbReference type="ARBA" id="ARBA00022771"/>
    </source>
</evidence>
<keyword evidence="1" id="KW-0479">Metal-binding</keyword>
<evidence type="ECO:0000259" key="5">
    <source>
        <dbReference type="PROSITE" id="PS50865"/>
    </source>
</evidence>
<feature type="domain" description="MYND-type" evidence="5">
    <location>
        <begin position="426"/>
        <end position="469"/>
    </location>
</feature>
<keyword evidence="2 4" id="KW-0863">Zinc-finger</keyword>
<protein>
    <recommendedName>
        <fullName evidence="5">MYND-type domain-containing protein</fullName>
    </recommendedName>
</protein>
<evidence type="ECO:0000256" key="1">
    <source>
        <dbReference type="ARBA" id="ARBA00022723"/>
    </source>
</evidence>
<dbReference type="PROSITE" id="PS50865">
    <property type="entry name" value="ZF_MYND_2"/>
    <property type="match status" value="1"/>
</dbReference>
<evidence type="ECO:0000256" key="3">
    <source>
        <dbReference type="ARBA" id="ARBA00022833"/>
    </source>
</evidence>
<dbReference type="Pfam" id="PF01753">
    <property type="entry name" value="zf-MYND"/>
    <property type="match status" value="1"/>
</dbReference>
<dbReference type="Gene3D" id="6.10.140.2220">
    <property type="match status" value="1"/>
</dbReference>
<dbReference type="AlphaFoldDB" id="A0AAD6XR12"/>
<organism evidence="6 7">
    <name type="scientific">Mycena belliarum</name>
    <dbReference type="NCBI Taxonomy" id="1033014"/>
    <lineage>
        <taxon>Eukaryota</taxon>
        <taxon>Fungi</taxon>
        <taxon>Dikarya</taxon>
        <taxon>Basidiomycota</taxon>
        <taxon>Agaricomycotina</taxon>
        <taxon>Agaricomycetes</taxon>
        <taxon>Agaricomycetidae</taxon>
        <taxon>Agaricales</taxon>
        <taxon>Marasmiineae</taxon>
        <taxon>Mycenaceae</taxon>
        <taxon>Mycena</taxon>
    </lineage>
</organism>
<accession>A0AAD6XR12</accession>
<name>A0AAD6XR12_9AGAR</name>
<dbReference type="InterPro" id="IPR002893">
    <property type="entry name" value="Znf_MYND"/>
</dbReference>
<dbReference type="SUPFAM" id="SSF144232">
    <property type="entry name" value="HIT/MYND zinc finger-like"/>
    <property type="match status" value="1"/>
</dbReference>
<sequence>MHSSLQLRSLSKLPLTLRKRANAAIGGSATDLRLFCKLMSGGPSTNHVLLLPVLYEILSPAAVPDLVAQLDSPERAPAGAETELMHVTRIIQALATLQQLSSSDVLSGPALADFWPRCWLWVHFLDLHRESLTSPWVDLDEYASFCVSVIITLRISASGHISELIDATPGVRTILVRGWPVVLQKEDVLHSWTFYGLCSFLAGALDANVEQNLDEAIEGVGSREALATLVVTHMNRVVSEPSDEDKADFLTAVCPLIALNLCPDVSFQMELILGGVVAAVTSAARLLSRAPRTDNPLLPALLHLLRAYFKCEPGHRWIAQSLGAGLLDLLVACGQPPYPAHLVPERVLGEIVDLVSQSLVHRSVLEQLRTSLAELDHHDQETRDAFPERGIISNRWQALMALAPTRIRILEDLEDSMLRPQRACDNLECDVVDVKTRFRRCSDCLTSNYCSRECQVRDWEADGGHREICQQLGSVREKRTYLNARGRSFFRTLLHHDYLAVRPRLLLQLVAFFRSTPGKMPYILFDYTDYTDAELPCTVTIRPANELGPEFSSYISRAEKSGGRLQLHAMKVQTGYDEQPFWMFPLRSATAEITNELKGMAMEPLESSQNKRMDTLIALDVLEIH</sequence>
<reference evidence="6" key="1">
    <citation type="submission" date="2023-03" db="EMBL/GenBank/DDBJ databases">
        <title>Massive genome expansion in bonnet fungi (Mycena s.s.) driven by repeated elements and novel gene families across ecological guilds.</title>
        <authorList>
            <consortium name="Lawrence Berkeley National Laboratory"/>
            <person name="Harder C.B."/>
            <person name="Miyauchi S."/>
            <person name="Viragh M."/>
            <person name="Kuo A."/>
            <person name="Thoen E."/>
            <person name="Andreopoulos B."/>
            <person name="Lu D."/>
            <person name="Skrede I."/>
            <person name="Drula E."/>
            <person name="Henrissat B."/>
            <person name="Morin E."/>
            <person name="Kohler A."/>
            <person name="Barry K."/>
            <person name="LaButti K."/>
            <person name="Morin E."/>
            <person name="Salamov A."/>
            <person name="Lipzen A."/>
            <person name="Mereny Z."/>
            <person name="Hegedus B."/>
            <person name="Baldrian P."/>
            <person name="Stursova M."/>
            <person name="Weitz H."/>
            <person name="Taylor A."/>
            <person name="Grigoriev I.V."/>
            <person name="Nagy L.G."/>
            <person name="Martin F."/>
            <person name="Kauserud H."/>
        </authorList>
    </citation>
    <scope>NUCLEOTIDE SEQUENCE</scope>
    <source>
        <strain evidence="6">CBHHK173m</strain>
    </source>
</reference>
<evidence type="ECO:0000313" key="7">
    <source>
        <dbReference type="Proteomes" id="UP001222325"/>
    </source>
</evidence>